<protein>
    <submittedName>
        <fullName evidence="2">Uncharacterized protein</fullName>
    </submittedName>
</protein>
<feature type="region of interest" description="Disordered" evidence="1">
    <location>
        <begin position="1"/>
        <end position="36"/>
    </location>
</feature>
<dbReference type="AlphaFoldDB" id="A0A6J4HPB5"/>
<organism evidence="2">
    <name type="scientific">uncultured Blastococcus sp</name>
    <dbReference type="NCBI Taxonomy" id="217144"/>
    <lineage>
        <taxon>Bacteria</taxon>
        <taxon>Bacillati</taxon>
        <taxon>Actinomycetota</taxon>
        <taxon>Actinomycetes</taxon>
        <taxon>Geodermatophilales</taxon>
        <taxon>Geodermatophilaceae</taxon>
        <taxon>Blastococcus</taxon>
        <taxon>environmental samples</taxon>
    </lineage>
</organism>
<gene>
    <name evidence="2" type="ORF">AVDCRST_MAG57-1013</name>
</gene>
<dbReference type="EMBL" id="CADCTI010000087">
    <property type="protein sequence ID" value="CAA9228194.1"/>
    <property type="molecule type" value="Genomic_DNA"/>
</dbReference>
<reference evidence="2" key="1">
    <citation type="submission" date="2020-02" db="EMBL/GenBank/DDBJ databases">
        <authorList>
            <person name="Meier V. D."/>
        </authorList>
    </citation>
    <scope>NUCLEOTIDE SEQUENCE</scope>
    <source>
        <strain evidence="2">AVDCRST_MAG57</strain>
    </source>
</reference>
<sequence length="36" mass="3793">MPPTARRLAAGPCKEASGDMSDPRTFDETSPRGSEA</sequence>
<proteinExistence type="predicted"/>
<evidence type="ECO:0000256" key="1">
    <source>
        <dbReference type="SAM" id="MobiDB-lite"/>
    </source>
</evidence>
<feature type="compositionally biased region" description="Basic and acidic residues" evidence="1">
    <location>
        <begin position="21"/>
        <end position="36"/>
    </location>
</feature>
<name>A0A6J4HPB5_9ACTN</name>
<evidence type="ECO:0000313" key="2">
    <source>
        <dbReference type="EMBL" id="CAA9228194.1"/>
    </source>
</evidence>
<accession>A0A6J4HPB5</accession>